<dbReference type="RefSeq" id="WP_376885737.1">
    <property type="nucleotide sequence ID" value="NZ_JBHUHR010000025.1"/>
</dbReference>
<evidence type="ECO:0000256" key="9">
    <source>
        <dbReference type="ARBA" id="ARBA00022958"/>
    </source>
</evidence>
<feature type="binding site" evidence="17">
    <location>
        <position position="430"/>
    </location>
    <ligand>
        <name>(6S)-NADPHX</name>
        <dbReference type="ChEBI" id="CHEBI:64076"/>
    </ligand>
</feature>
<evidence type="ECO:0000256" key="15">
    <source>
        <dbReference type="ARBA" id="ARBA00048238"/>
    </source>
</evidence>
<comment type="similarity">
    <text evidence="3 19">In the N-terminal section; belongs to the NnrE/AIBP family.</text>
</comment>
<feature type="binding site" evidence="17">
    <location>
        <position position="315"/>
    </location>
    <ligand>
        <name>(6S)-NADPHX</name>
        <dbReference type="ChEBI" id="CHEBI:64076"/>
    </ligand>
</feature>
<accession>A0ABW4VP55</accession>
<evidence type="ECO:0000256" key="12">
    <source>
        <dbReference type="ARBA" id="ARBA00023239"/>
    </source>
</evidence>
<comment type="caution">
    <text evidence="18">Lacks conserved residue(s) required for the propagation of feature annotation.</text>
</comment>
<dbReference type="EC" id="4.2.1.136" evidence="19"/>
<evidence type="ECO:0000259" key="20">
    <source>
        <dbReference type="PROSITE" id="PS51383"/>
    </source>
</evidence>
<dbReference type="Gene3D" id="3.40.1190.20">
    <property type="match status" value="1"/>
</dbReference>
<feature type="binding site" evidence="18">
    <location>
        <position position="157"/>
    </location>
    <ligand>
        <name>(6S)-NADPHX</name>
        <dbReference type="ChEBI" id="CHEBI:64076"/>
    </ligand>
</feature>
<comment type="similarity">
    <text evidence="17">Belongs to the NnrD/CARKD family.</text>
</comment>
<feature type="binding site" evidence="17">
    <location>
        <position position="429"/>
    </location>
    <ligand>
        <name>AMP</name>
        <dbReference type="ChEBI" id="CHEBI:456215"/>
    </ligand>
</feature>
<dbReference type="InterPro" id="IPR036652">
    <property type="entry name" value="YjeF_N_dom_sf"/>
</dbReference>
<dbReference type="Proteomes" id="UP001597361">
    <property type="component" value="Unassembled WGS sequence"/>
</dbReference>
<keyword evidence="5 18" id="KW-0479">Metal-binding</keyword>
<feature type="domain" description="YjeF N-terminal" evidence="21">
    <location>
        <begin position="10"/>
        <end position="213"/>
    </location>
</feature>
<comment type="catalytic activity">
    <reaction evidence="1 18 19">
        <text>(6R)-NADHX = (6S)-NADHX</text>
        <dbReference type="Rhea" id="RHEA:32215"/>
        <dbReference type="ChEBI" id="CHEBI:64074"/>
        <dbReference type="ChEBI" id="CHEBI:64075"/>
        <dbReference type="EC" id="5.1.99.6"/>
    </reaction>
</comment>
<comment type="cofactor">
    <cofactor evidence="18 19">
        <name>K(+)</name>
        <dbReference type="ChEBI" id="CHEBI:29103"/>
    </cofactor>
    <text evidence="18 19">Binds 1 potassium ion per subunit.</text>
</comment>
<evidence type="ECO:0000256" key="8">
    <source>
        <dbReference type="ARBA" id="ARBA00022857"/>
    </source>
</evidence>
<evidence type="ECO:0000256" key="10">
    <source>
        <dbReference type="ARBA" id="ARBA00023027"/>
    </source>
</evidence>
<evidence type="ECO:0000256" key="3">
    <source>
        <dbReference type="ARBA" id="ARBA00006001"/>
    </source>
</evidence>
<dbReference type="CDD" id="cd01171">
    <property type="entry name" value="YXKO-related"/>
    <property type="match status" value="1"/>
</dbReference>
<evidence type="ECO:0000256" key="1">
    <source>
        <dbReference type="ARBA" id="ARBA00000013"/>
    </source>
</evidence>
<keyword evidence="23" id="KW-1185">Reference proteome</keyword>
<dbReference type="InterPro" id="IPR029056">
    <property type="entry name" value="Ribokinase-like"/>
</dbReference>
<dbReference type="PROSITE" id="PS51383">
    <property type="entry name" value="YJEF_C_3"/>
    <property type="match status" value="1"/>
</dbReference>
<comment type="catalytic activity">
    <reaction evidence="16 17 19">
        <text>(6S)-NADPHX + ADP = AMP + phosphate + NADPH + H(+)</text>
        <dbReference type="Rhea" id="RHEA:32235"/>
        <dbReference type="ChEBI" id="CHEBI:15378"/>
        <dbReference type="ChEBI" id="CHEBI:43474"/>
        <dbReference type="ChEBI" id="CHEBI:57783"/>
        <dbReference type="ChEBI" id="CHEBI:64076"/>
        <dbReference type="ChEBI" id="CHEBI:456215"/>
        <dbReference type="ChEBI" id="CHEBI:456216"/>
        <dbReference type="EC" id="4.2.1.136"/>
    </reaction>
</comment>
<evidence type="ECO:0000313" key="23">
    <source>
        <dbReference type="Proteomes" id="UP001597361"/>
    </source>
</evidence>
<keyword evidence="8 17" id="KW-0521">NADP</keyword>
<feature type="domain" description="YjeF C-terminal" evidence="20">
    <location>
        <begin position="223"/>
        <end position="488"/>
    </location>
</feature>
<comment type="catalytic activity">
    <reaction evidence="15 17 19">
        <text>(6S)-NADHX + ADP = AMP + phosphate + NADH + H(+)</text>
        <dbReference type="Rhea" id="RHEA:32223"/>
        <dbReference type="ChEBI" id="CHEBI:15378"/>
        <dbReference type="ChEBI" id="CHEBI:43474"/>
        <dbReference type="ChEBI" id="CHEBI:57945"/>
        <dbReference type="ChEBI" id="CHEBI:64074"/>
        <dbReference type="ChEBI" id="CHEBI:456215"/>
        <dbReference type="ChEBI" id="CHEBI:456216"/>
        <dbReference type="EC" id="4.2.1.136"/>
    </reaction>
</comment>
<dbReference type="PANTHER" id="PTHR12592">
    <property type="entry name" value="ATP-DEPENDENT (S)-NAD(P)H-HYDRATE DEHYDRATASE FAMILY MEMBER"/>
    <property type="match status" value="1"/>
</dbReference>
<feature type="binding site" evidence="18">
    <location>
        <position position="160"/>
    </location>
    <ligand>
        <name>K(+)</name>
        <dbReference type="ChEBI" id="CHEBI:29103"/>
    </ligand>
</feature>
<comment type="function">
    <text evidence="17">Catalyzes the dehydration of the S-form of NAD(P)HX at the expense of ADP, which is converted to AMP. Together with NAD(P)HX epimerase, which catalyzes the epimerization of the S- and R-forms, the enzyme allows the repair of both epimers of NAD(P)HX, a damaged form of NAD(P)H that is a result of enzymatic or heat-dependent hydration.</text>
</comment>
<keyword evidence="11 18" id="KW-0413">Isomerase</keyword>
<dbReference type="Gene3D" id="3.40.50.10260">
    <property type="entry name" value="YjeF N-terminal domain"/>
    <property type="match status" value="1"/>
</dbReference>
<feature type="binding site" evidence="17">
    <location>
        <begin position="400"/>
        <end position="404"/>
    </location>
    <ligand>
        <name>AMP</name>
        <dbReference type="ChEBI" id="CHEBI:456215"/>
    </ligand>
</feature>
<dbReference type="InterPro" id="IPR000631">
    <property type="entry name" value="CARKD"/>
</dbReference>
<dbReference type="NCBIfam" id="TIGR00197">
    <property type="entry name" value="yjeF_nterm"/>
    <property type="match status" value="1"/>
</dbReference>
<proteinExistence type="inferred from homology"/>
<keyword evidence="13" id="KW-0511">Multifunctional enzyme</keyword>
<evidence type="ECO:0000256" key="2">
    <source>
        <dbReference type="ARBA" id="ARBA00000909"/>
    </source>
</evidence>
<evidence type="ECO:0000256" key="6">
    <source>
        <dbReference type="ARBA" id="ARBA00022741"/>
    </source>
</evidence>
<comment type="function">
    <text evidence="18">Catalyzes the epimerization of the S- and R-forms of NAD(P)HX, a damaged form of NAD(P)H that is a result of enzymatic or heat-dependent hydration. This is a prerequisite for the S-specific NAD(P)H-hydrate dehydratase to allow the repair of both epimers of NAD(P)HX.</text>
</comment>
<gene>
    <name evidence="17" type="primary">nnrD</name>
    <name evidence="18" type="synonym">nnrE</name>
    <name evidence="22" type="ORF">ACFSKL_09635</name>
</gene>
<comment type="cofactor">
    <cofactor evidence="17">
        <name>Mg(2+)</name>
        <dbReference type="ChEBI" id="CHEBI:18420"/>
    </cofactor>
</comment>
<dbReference type="HAMAP" id="MF_01966">
    <property type="entry name" value="NADHX_epimerase"/>
    <property type="match status" value="1"/>
</dbReference>
<keyword evidence="9 18" id="KW-0630">Potassium</keyword>
<organism evidence="22 23">
    <name type="scientific">Belliella marina</name>
    <dbReference type="NCBI Taxonomy" id="1644146"/>
    <lineage>
        <taxon>Bacteria</taxon>
        <taxon>Pseudomonadati</taxon>
        <taxon>Bacteroidota</taxon>
        <taxon>Cytophagia</taxon>
        <taxon>Cytophagales</taxon>
        <taxon>Cyclobacteriaceae</taxon>
        <taxon>Belliella</taxon>
    </lineage>
</organism>
<evidence type="ECO:0000313" key="22">
    <source>
        <dbReference type="EMBL" id="MFD2035053.1"/>
    </source>
</evidence>
<keyword evidence="6 17" id="KW-0547">Nucleotide-binding</keyword>
<comment type="caution">
    <text evidence="22">The sequence shown here is derived from an EMBL/GenBank/DDBJ whole genome shotgun (WGS) entry which is preliminary data.</text>
</comment>
<evidence type="ECO:0000256" key="7">
    <source>
        <dbReference type="ARBA" id="ARBA00022840"/>
    </source>
</evidence>
<evidence type="ECO:0000256" key="5">
    <source>
        <dbReference type="ARBA" id="ARBA00022723"/>
    </source>
</evidence>
<evidence type="ECO:0000256" key="11">
    <source>
        <dbReference type="ARBA" id="ARBA00023235"/>
    </source>
</evidence>
<dbReference type="PROSITE" id="PS51385">
    <property type="entry name" value="YJEF_N"/>
    <property type="match status" value="1"/>
</dbReference>
<dbReference type="SUPFAM" id="SSF53613">
    <property type="entry name" value="Ribokinase-like"/>
    <property type="match status" value="1"/>
</dbReference>
<dbReference type="HAMAP" id="MF_01965">
    <property type="entry name" value="NADHX_dehydratase"/>
    <property type="match status" value="1"/>
</dbReference>
<evidence type="ECO:0000256" key="19">
    <source>
        <dbReference type="PIRNR" id="PIRNR017184"/>
    </source>
</evidence>
<dbReference type="EMBL" id="JBHUHR010000025">
    <property type="protein sequence ID" value="MFD2035053.1"/>
    <property type="molecule type" value="Genomic_DNA"/>
</dbReference>
<comment type="function">
    <text evidence="14 19">Bifunctional enzyme that catalyzes the epimerization of the S- and R-forms of NAD(P)HX and the dehydration of the S-form of NAD(P)HX at the expense of ADP, which is converted to AMP. This allows the repair of both epimers of NAD(P)HX, a damaged form of NAD(P)H that is a result of enzymatic or heat-dependent hydration.</text>
</comment>
<dbReference type="SUPFAM" id="SSF64153">
    <property type="entry name" value="YjeF N-terminal domain-like"/>
    <property type="match status" value="1"/>
</dbReference>
<comment type="subunit">
    <text evidence="17">Homotetramer.</text>
</comment>
<evidence type="ECO:0000259" key="21">
    <source>
        <dbReference type="PROSITE" id="PS51385"/>
    </source>
</evidence>
<feature type="binding site" evidence="18">
    <location>
        <begin position="128"/>
        <end position="134"/>
    </location>
    <ligand>
        <name>(6S)-NADPHX</name>
        <dbReference type="ChEBI" id="CHEBI:64076"/>
    </ligand>
</feature>
<dbReference type="InterPro" id="IPR017953">
    <property type="entry name" value="Carbohydrate_kinase_pred_CS"/>
</dbReference>
<feature type="binding site" evidence="17">
    <location>
        <position position="258"/>
    </location>
    <ligand>
        <name>(6S)-NADPHX</name>
        <dbReference type="ChEBI" id="CHEBI:64076"/>
    </ligand>
</feature>
<protein>
    <recommendedName>
        <fullName evidence="19">Bifunctional NAD(P)H-hydrate repair enzyme</fullName>
    </recommendedName>
    <alternativeName>
        <fullName evidence="19">Nicotinamide nucleotide repair protein</fullName>
    </alternativeName>
    <domain>
        <recommendedName>
            <fullName evidence="19">ADP-dependent (S)-NAD(P)H-hydrate dehydratase</fullName>
            <ecNumber evidence="19">4.2.1.136</ecNumber>
        </recommendedName>
        <alternativeName>
            <fullName evidence="19">ADP-dependent NAD(P)HX dehydratase</fullName>
        </alternativeName>
    </domain>
    <domain>
        <recommendedName>
            <fullName evidence="19">NAD(P)H-hydrate epimerase</fullName>
            <ecNumber evidence="19">5.1.99.6</ecNumber>
        </recommendedName>
    </domain>
</protein>
<comment type="catalytic activity">
    <reaction evidence="2 18 19">
        <text>(6R)-NADPHX = (6S)-NADPHX</text>
        <dbReference type="Rhea" id="RHEA:32227"/>
        <dbReference type="ChEBI" id="CHEBI:64076"/>
        <dbReference type="ChEBI" id="CHEBI:64077"/>
        <dbReference type="EC" id="5.1.99.6"/>
    </reaction>
</comment>
<name>A0ABW4VP55_9BACT</name>
<keyword evidence="7 17" id="KW-0067">ATP-binding</keyword>
<keyword evidence="10 17" id="KW-0520">NAD</keyword>
<evidence type="ECO:0000256" key="14">
    <source>
        <dbReference type="ARBA" id="ARBA00025153"/>
    </source>
</evidence>
<comment type="similarity">
    <text evidence="4 19">In the C-terminal section; belongs to the NnrD/CARKD family.</text>
</comment>
<sequence length="491" mass="53692">MLPIVKGNRIKELDQQFAVSKNITSVDLMEQASDAFSNWFCSNFEDRSLSVYVFCGSGNNGGDGLAIARLLDQKGYSVTVVYFEDVQLCSEDYQSNFNRIPESVTLVKADAWDGEIAEGSIIIDAVFGVGLNRAIGGAIHNIIDLLNSSSAIRLAVDLPTGLPAESVVDGLAFHADFTLTFQFPKLSLLFPEHIKFVGELHLLDIGIDDEFLEKFQGNSFYIRKQDILGRHKSFHRFSHKGDFGRVLLIGGAPGKLGAVSLSSYAALRTGSGLVFCAPEFEEPLEIQFPYEEIMVYQTRANADLSVMDAIGIGPGWGNAIDPDYFLSIMVRFDKPMVIDADALNLLAQNPKLIKYVPENSILTPHLKEFERLVGKMEDHSERIESASLFAVENKVILVLKGAHTLIALPDGRRLFNSSGNQYMATAGSGDVLTGMITSFLGQGYTPENAAICGVYQHGLAGEMASVAKRRGMIASDIIEKIPDTFIDLGIK</sequence>
<evidence type="ECO:0000256" key="16">
    <source>
        <dbReference type="ARBA" id="ARBA00049209"/>
    </source>
</evidence>
<feature type="binding site" evidence="18">
    <location>
        <begin position="59"/>
        <end position="63"/>
    </location>
    <ligand>
        <name>(6S)-NADPHX</name>
        <dbReference type="ChEBI" id="CHEBI:64076"/>
    </ligand>
</feature>
<dbReference type="InterPro" id="IPR030677">
    <property type="entry name" value="Nnr"/>
</dbReference>
<reference evidence="23" key="1">
    <citation type="journal article" date="2019" name="Int. J. Syst. Evol. Microbiol.">
        <title>The Global Catalogue of Microorganisms (GCM) 10K type strain sequencing project: providing services to taxonomists for standard genome sequencing and annotation.</title>
        <authorList>
            <consortium name="The Broad Institute Genomics Platform"/>
            <consortium name="The Broad Institute Genome Sequencing Center for Infectious Disease"/>
            <person name="Wu L."/>
            <person name="Ma J."/>
        </authorList>
    </citation>
    <scope>NUCLEOTIDE SEQUENCE [LARGE SCALE GENOMIC DNA]</scope>
    <source>
        <strain evidence="23">CGMCC 1.15180</strain>
    </source>
</reference>
<keyword evidence="12 17" id="KW-0456">Lyase</keyword>
<dbReference type="PANTHER" id="PTHR12592:SF0">
    <property type="entry name" value="ATP-DEPENDENT (S)-NAD(P)H-HYDRATE DEHYDRATASE"/>
    <property type="match status" value="1"/>
</dbReference>
<evidence type="ECO:0000256" key="17">
    <source>
        <dbReference type="HAMAP-Rule" id="MF_01965"/>
    </source>
</evidence>
<feature type="binding site" evidence="18">
    <location>
        <position position="60"/>
    </location>
    <ligand>
        <name>K(+)</name>
        <dbReference type="ChEBI" id="CHEBI:29103"/>
    </ligand>
</feature>
<dbReference type="Pfam" id="PF01256">
    <property type="entry name" value="Carb_kinase"/>
    <property type="match status" value="1"/>
</dbReference>
<dbReference type="PROSITE" id="PS01050">
    <property type="entry name" value="YJEF_C_2"/>
    <property type="match status" value="1"/>
</dbReference>
<dbReference type="NCBIfam" id="TIGR00196">
    <property type="entry name" value="yjeF_cterm"/>
    <property type="match status" value="1"/>
</dbReference>
<dbReference type="EC" id="5.1.99.6" evidence="19"/>
<dbReference type="PIRSF" id="PIRSF017184">
    <property type="entry name" value="Nnr"/>
    <property type="match status" value="1"/>
</dbReference>
<dbReference type="InterPro" id="IPR004443">
    <property type="entry name" value="YjeF_N_dom"/>
</dbReference>
<comment type="similarity">
    <text evidence="18">Belongs to the NnrE/AIBP family.</text>
</comment>
<evidence type="ECO:0000256" key="18">
    <source>
        <dbReference type="HAMAP-Rule" id="MF_01966"/>
    </source>
</evidence>
<feature type="binding site" evidence="17">
    <location>
        <position position="365"/>
    </location>
    <ligand>
        <name>(6S)-NADPHX</name>
        <dbReference type="ChEBI" id="CHEBI:64076"/>
    </ligand>
</feature>
<feature type="binding site" evidence="18">
    <location>
        <position position="124"/>
    </location>
    <ligand>
        <name>K(+)</name>
        <dbReference type="ChEBI" id="CHEBI:29103"/>
    </ligand>
</feature>
<evidence type="ECO:0000256" key="4">
    <source>
        <dbReference type="ARBA" id="ARBA00009524"/>
    </source>
</evidence>
<dbReference type="Pfam" id="PF03853">
    <property type="entry name" value="YjeF_N"/>
    <property type="match status" value="1"/>
</dbReference>
<evidence type="ECO:0000256" key="13">
    <source>
        <dbReference type="ARBA" id="ARBA00023268"/>
    </source>
</evidence>